<name>A0A3P6R9F8_CYLGO</name>
<proteinExistence type="predicted"/>
<dbReference type="EMBL" id="UYRV01010221">
    <property type="protein sequence ID" value="VDK57259.1"/>
    <property type="molecule type" value="Genomic_DNA"/>
</dbReference>
<dbReference type="AlphaFoldDB" id="A0A3P6R9F8"/>
<organism evidence="1 2">
    <name type="scientific">Cylicostephanus goldi</name>
    <name type="common">Nematode worm</name>
    <dbReference type="NCBI Taxonomy" id="71465"/>
    <lineage>
        <taxon>Eukaryota</taxon>
        <taxon>Metazoa</taxon>
        <taxon>Ecdysozoa</taxon>
        <taxon>Nematoda</taxon>
        <taxon>Chromadorea</taxon>
        <taxon>Rhabditida</taxon>
        <taxon>Rhabditina</taxon>
        <taxon>Rhabditomorpha</taxon>
        <taxon>Strongyloidea</taxon>
        <taxon>Strongylidae</taxon>
        <taxon>Cylicostephanus</taxon>
    </lineage>
</organism>
<sequence>MYQGRTETFTVLSISADTLTSTVHAELVIEGKVSVNVFEIHEGLIVSEREYLGAGYYGTRQLTEVTADGDI</sequence>
<evidence type="ECO:0000313" key="1">
    <source>
        <dbReference type="EMBL" id="VDK57259.1"/>
    </source>
</evidence>
<accession>A0A3P6R9F8</accession>
<dbReference type="Proteomes" id="UP000271889">
    <property type="component" value="Unassembled WGS sequence"/>
</dbReference>
<reference evidence="1 2" key="1">
    <citation type="submission" date="2018-11" db="EMBL/GenBank/DDBJ databases">
        <authorList>
            <consortium name="Pathogen Informatics"/>
        </authorList>
    </citation>
    <scope>NUCLEOTIDE SEQUENCE [LARGE SCALE GENOMIC DNA]</scope>
</reference>
<protein>
    <submittedName>
        <fullName evidence="1">Uncharacterized protein</fullName>
    </submittedName>
</protein>
<keyword evidence="2" id="KW-1185">Reference proteome</keyword>
<evidence type="ECO:0000313" key="2">
    <source>
        <dbReference type="Proteomes" id="UP000271889"/>
    </source>
</evidence>
<gene>
    <name evidence="1" type="ORF">CGOC_LOCUS3921</name>
</gene>